<dbReference type="FunFam" id="2.170.150.80:FF:000002">
    <property type="entry name" value="Nac domain-containing protein 86"/>
    <property type="match status" value="1"/>
</dbReference>
<dbReference type="InterPro" id="IPR036093">
    <property type="entry name" value="NAC_dom_sf"/>
</dbReference>
<keyword evidence="4" id="KW-0804">Transcription</keyword>
<sequence>MTHPSSSSSSAPAAAPDDPTSLAPGFRFHPTDEELVSYYLKRKVLGRPLKVDAIAEVDLYKVEPWDLPARSRLRSRDSQWYFFSRLDRKHANRARTNRATAGGYWKTTGKDREVRHGARVVGMKKTLVFHAGRAPKGERTNWVMHEYRLEGDGAAGIPQDSFVVCRIFQKAGPGPQNGAQYGAPFVEEEWEADEDDDFGPLPVQRDVFGEHEAPGAMEKGYLQMNDLIQMSTCKPQPFLLYVDVRERQLDLLDNSLLRNDAPVVRVCEELRLTSKYEIMTHKSHDVIVFTIQDLAGQNENGSVVLPVSDTSNTSSHSEDVEGNSGDILNDPSLCSNFLQYIHPGEQNSPMLVENMLSNANVGDFLNSSSPNDEFLELKDLELPLGNDSTIWPSDGWAWKTAFPLDAVNGSNNEVPLITGDQPFQPDELAQLLQTLQDDSSQLGSTMTDLPHSSITNSVKPEDDSLVYFDAPFDNSMFSDGFRQTNGFLGSPATILSGIETLDDGIPYYDAMDDNLFNDMMCSVQQSAGSSSHVFNGPVLTQEVNNPSYTYSPTQKVVEPNFVVGAASSARLSEAGGQLNCVVLPDSQAKNGSMGKRFVKMLDSISAPPAFAAEFPGKSLSGVHPNTISVSTEVISIGSLTVASRQGKWSFQKDEDMELVFSTGFQPDNRIHCGGCNTVTAVLRGGFCLFFLSAIMLLVSYEVGLCIYGKFEQNSKPWSRRHNPLPCEKLKLDTFYSHRFIAKVDRVGWSNLSDEPMPFGASLVAFSRMPSMARVAVMGIAACL</sequence>
<evidence type="ECO:0000256" key="6">
    <source>
        <dbReference type="SAM" id="MobiDB-lite"/>
    </source>
</evidence>
<name>M7ZYB6_TRIUA</name>
<dbReference type="PROSITE" id="PS51005">
    <property type="entry name" value="NAC"/>
    <property type="match status" value="1"/>
</dbReference>
<feature type="region of interest" description="Disordered" evidence="6">
    <location>
        <begin position="1"/>
        <end position="26"/>
    </location>
</feature>
<dbReference type="EMBL" id="KD198470">
    <property type="protein sequence ID" value="EMS53104.1"/>
    <property type="molecule type" value="Genomic_DNA"/>
</dbReference>
<protein>
    <submittedName>
        <fullName evidence="7">NAC domain-containing protein 78</fullName>
    </submittedName>
</protein>
<organism evidence="7">
    <name type="scientific">Triticum urartu</name>
    <name type="common">Red wild einkorn</name>
    <name type="synonym">Crithodium urartu</name>
    <dbReference type="NCBI Taxonomy" id="4572"/>
    <lineage>
        <taxon>Eukaryota</taxon>
        <taxon>Viridiplantae</taxon>
        <taxon>Streptophyta</taxon>
        <taxon>Embryophyta</taxon>
        <taxon>Tracheophyta</taxon>
        <taxon>Spermatophyta</taxon>
        <taxon>Magnoliopsida</taxon>
        <taxon>Liliopsida</taxon>
        <taxon>Poales</taxon>
        <taxon>Poaceae</taxon>
        <taxon>BOP clade</taxon>
        <taxon>Pooideae</taxon>
        <taxon>Triticodae</taxon>
        <taxon>Triticeae</taxon>
        <taxon>Triticinae</taxon>
        <taxon>Triticum</taxon>
    </lineage>
</organism>
<reference evidence="7" key="1">
    <citation type="journal article" date="2013" name="Nature">
        <title>Draft genome of the wheat A-genome progenitor Triticum urartu.</title>
        <authorList>
            <person name="Ling H.Q."/>
            <person name="Zhao S."/>
            <person name="Liu D."/>
            <person name="Wang J."/>
            <person name="Sun H."/>
            <person name="Zhang C."/>
            <person name="Fan H."/>
            <person name="Li D."/>
            <person name="Dong L."/>
            <person name="Tao Y."/>
            <person name="Gao C."/>
            <person name="Wu H."/>
            <person name="Li Y."/>
            <person name="Cui Y."/>
            <person name="Guo X."/>
            <person name="Zheng S."/>
            <person name="Wang B."/>
            <person name="Yu K."/>
            <person name="Liang Q."/>
            <person name="Yang W."/>
            <person name="Lou X."/>
            <person name="Chen J."/>
            <person name="Feng M."/>
            <person name="Jian J."/>
            <person name="Zhang X."/>
            <person name="Luo G."/>
            <person name="Jiang Y."/>
            <person name="Liu J."/>
            <person name="Wang Z."/>
            <person name="Sha Y."/>
            <person name="Zhang B."/>
            <person name="Wu H."/>
            <person name="Tang D."/>
            <person name="Shen Q."/>
            <person name="Xue P."/>
            <person name="Zou S."/>
            <person name="Wang X."/>
            <person name="Liu X."/>
            <person name="Wang F."/>
            <person name="Yang Y."/>
            <person name="An X."/>
            <person name="Dong Z."/>
            <person name="Zhang K."/>
            <person name="Zhang X."/>
            <person name="Luo M.C."/>
            <person name="Dvorak J."/>
            <person name="Tong Y."/>
            <person name="Wang J."/>
            <person name="Yang H."/>
            <person name="Li Z."/>
            <person name="Wang D."/>
            <person name="Zhang A."/>
            <person name="Wang J."/>
        </authorList>
    </citation>
    <scope>NUCLEOTIDE SEQUENCE</scope>
</reference>
<dbReference type="OMA" id="RVHCGCN"/>
<dbReference type="GO" id="GO:0003677">
    <property type="term" value="F:DNA binding"/>
    <property type="evidence" value="ECO:0007669"/>
    <property type="project" value="UniProtKB-KW"/>
</dbReference>
<evidence type="ECO:0000256" key="4">
    <source>
        <dbReference type="ARBA" id="ARBA00023163"/>
    </source>
</evidence>
<comment type="subcellular location">
    <subcellularLocation>
        <location evidence="1">Nucleus</location>
    </subcellularLocation>
</comment>
<dbReference type="InterPro" id="IPR003441">
    <property type="entry name" value="NAC-dom"/>
</dbReference>
<dbReference type="AlphaFoldDB" id="M7ZYB6"/>
<evidence type="ECO:0000256" key="2">
    <source>
        <dbReference type="ARBA" id="ARBA00023015"/>
    </source>
</evidence>
<feature type="compositionally biased region" description="Low complexity" evidence="6">
    <location>
        <begin position="1"/>
        <end position="24"/>
    </location>
</feature>
<gene>
    <name evidence="7" type="ORF">TRIUR3_33524</name>
</gene>
<dbReference type="eggNOG" id="ENOG502QTKI">
    <property type="taxonomic scope" value="Eukaryota"/>
</dbReference>
<dbReference type="GO" id="GO:0005634">
    <property type="term" value="C:nucleus"/>
    <property type="evidence" value="ECO:0007669"/>
    <property type="project" value="UniProtKB-SubCell"/>
</dbReference>
<dbReference type="PANTHER" id="PTHR31744:SF210">
    <property type="entry name" value="NAC DOMAIN-CONTAINING PROTEIN 86-LIKE"/>
    <property type="match status" value="1"/>
</dbReference>
<dbReference type="STRING" id="4572.M7ZYB6"/>
<evidence type="ECO:0000256" key="1">
    <source>
        <dbReference type="ARBA" id="ARBA00004123"/>
    </source>
</evidence>
<keyword evidence="5" id="KW-0539">Nucleus</keyword>
<dbReference type="Gene3D" id="2.170.150.80">
    <property type="entry name" value="NAC domain"/>
    <property type="match status" value="1"/>
</dbReference>
<accession>M7ZYB6</accession>
<dbReference type="GO" id="GO:0006355">
    <property type="term" value="P:regulation of DNA-templated transcription"/>
    <property type="evidence" value="ECO:0007669"/>
    <property type="project" value="InterPro"/>
</dbReference>
<keyword evidence="2" id="KW-0805">Transcription regulation</keyword>
<dbReference type="PANTHER" id="PTHR31744">
    <property type="entry name" value="PROTEIN CUP-SHAPED COTYLEDON 2-RELATED"/>
    <property type="match status" value="1"/>
</dbReference>
<keyword evidence="3" id="KW-0238">DNA-binding</keyword>
<evidence type="ECO:0000256" key="5">
    <source>
        <dbReference type="ARBA" id="ARBA00023242"/>
    </source>
</evidence>
<evidence type="ECO:0000313" key="7">
    <source>
        <dbReference type="EMBL" id="EMS53104.1"/>
    </source>
</evidence>
<dbReference type="SUPFAM" id="SSF101941">
    <property type="entry name" value="NAC domain"/>
    <property type="match status" value="1"/>
</dbReference>
<evidence type="ECO:0000256" key="3">
    <source>
        <dbReference type="ARBA" id="ARBA00023125"/>
    </source>
</evidence>
<dbReference type="Pfam" id="PF02365">
    <property type="entry name" value="NAM"/>
    <property type="match status" value="1"/>
</dbReference>
<proteinExistence type="predicted"/>